<feature type="transmembrane region" description="Helical" evidence="1">
    <location>
        <begin position="31"/>
        <end position="51"/>
    </location>
</feature>
<feature type="transmembrane region" description="Helical" evidence="1">
    <location>
        <begin position="71"/>
        <end position="89"/>
    </location>
</feature>
<feature type="transmembrane region" description="Helical" evidence="1">
    <location>
        <begin position="110"/>
        <end position="130"/>
    </location>
</feature>
<feature type="transmembrane region" description="Helical" evidence="1">
    <location>
        <begin position="213"/>
        <end position="232"/>
    </location>
</feature>
<evidence type="ECO:0000256" key="1">
    <source>
        <dbReference type="SAM" id="Phobius"/>
    </source>
</evidence>
<accession>A0A1X0IUJ0</accession>
<protein>
    <recommendedName>
        <fullName evidence="4">GP55 protein</fullName>
    </recommendedName>
</protein>
<keyword evidence="1" id="KW-0472">Membrane</keyword>
<keyword evidence="1" id="KW-1133">Transmembrane helix</keyword>
<feature type="transmembrane region" description="Helical" evidence="1">
    <location>
        <begin position="145"/>
        <end position="168"/>
    </location>
</feature>
<dbReference type="AlphaFoldDB" id="A0A1X0IUJ0"/>
<evidence type="ECO:0008006" key="4">
    <source>
        <dbReference type="Google" id="ProtNLM"/>
    </source>
</evidence>
<dbReference type="Proteomes" id="UP000192534">
    <property type="component" value="Unassembled WGS sequence"/>
</dbReference>
<dbReference type="RefSeq" id="WP_083120388.1">
    <property type="nucleotide sequence ID" value="NZ_JACKUO010000017.1"/>
</dbReference>
<feature type="transmembrane region" description="Helical" evidence="1">
    <location>
        <begin position="6"/>
        <end position="24"/>
    </location>
</feature>
<name>A0A1X0IUJ0_MYCRH</name>
<keyword evidence="3" id="KW-1185">Reference proteome</keyword>
<sequence length="244" mass="27107">MGLGALITITLACVAWSLWIRRLTWSCRWEVAATLNIALQGAAVFLMSPFASDTIGRLLHSLTGVWNLEDYIGHDCYVVAASAIVYNALGRLQDDNATQAAFKQYVERPATLCIPLLLATFSMGNGAKIYRSDFFTVPTDFWLSAYWLVLCGTLIYLLGYGARALFVLRQDPRSRRIANIYLVSSASGILACTIRIVTAYVPPLQEIEGGRLVWFFACFCGAGFALTSAHSWRIKTRWFTHTPS</sequence>
<keyword evidence="1" id="KW-0812">Transmembrane</keyword>
<evidence type="ECO:0000313" key="3">
    <source>
        <dbReference type="Proteomes" id="UP000192534"/>
    </source>
</evidence>
<evidence type="ECO:0000313" key="2">
    <source>
        <dbReference type="EMBL" id="ORB51763.1"/>
    </source>
</evidence>
<reference evidence="2 3" key="1">
    <citation type="submission" date="2016-12" db="EMBL/GenBank/DDBJ databases">
        <title>The new phylogeny of genus Mycobacterium.</title>
        <authorList>
            <person name="Tortoli E."/>
            <person name="Trovato A."/>
            <person name="Cirillo D.M."/>
        </authorList>
    </citation>
    <scope>NUCLEOTIDE SEQUENCE [LARGE SCALE GENOMIC DNA]</scope>
    <source>
        <strain evidence="2 3">DSM 44223</strain>
    </source>
</reference>
<feature type="transmembrane region" description="Helical" evidence="1">
    <location>
        <begin position="180"/>
        <end position="201"/>
    </location>
</feature>
<dbReference type="EMBL" id="MVIH01000007">
    <property type="protein sequence ID" value="ORB51763.1"/>
    <property type="molecule type" value="Genomic_DNA"/>
</dbReference>
<proteinExistence type="predicted"/>
<gene>
    <name evidence="2" type="ORF">BST42_16505</name>
</gene>
<organism evidence="2 3">
    <name type="scientific">Mycolicibacterium rhodesiae</name>
    <name type="common">Mycobacterium rhodesiae</name>
    <dbReference type="NCBI Taxonomy" id="36814"/>
    <lineage>
        <taxon>Bacteria</taxon>
        <taxon>Bacillati</taxon>
        <taxon>Actinomycetota</taxon>
        <taxon>Actinomycetes</taxon>
        <taxon>Mycobacteriales</taxon>
        <taxon>Mycobacteriaceae</taxon>
        <taxon>Mycolicibacterium</taxon>
    </lineage>
</organism>
<comment type="caution">
    <text evidence="2">The sequence shown here is derived from an EMBL/GenBank/DDBJ whole genome shotgun (WGS) entry which is preliminary data.</text>
</comment>
<dbReference type="OrthoDB" id="4763628at2"/>